<organism evidence="1 2">
    <name type="scientific">Streptomyces leeuwenhoekii</name>
    <dbReference type="NCBI Taxonomy" id="1437453"/>
    <lineage>
        <taxon>Bacteria</taxon>
        <taxon>Bacillati</taxon>
        <taxon>Actinomycetota</taxon>
        <taxon>Actinomycetes</taxon>
        <taxon>Kitasatosporales</taxon>
        <taxon>Streptomycetaceae</taxon>
        <taxon>Streptomyces</taxon>
    </lineage>
</organism>
<evidence type="ECO:0000313" key="2">
    <source>
        <dbReference type="Proteomes" id="UP000037274"/>
    </source>
</evidence>
<protein>
    <recommendedName>
        <fullName evidence="3">Helix-turn-helix domain-containing protein</fullName>
    </recommendedName>
</protein>
<sequence length="80" mass="9134">MEPKPWRDRVREEEELLARLNHLASEAAARRAEALLEGVEELGSKAEVARALGRSWQAVDQAIRRYKRRHAPPSDTTTTE</sequence>
<comment type="caution">
    <text evidence="1">The sequence shown here is derived from an EMBL/GenBank/DDBJ whole genome shotgun (WGS) entry which is preliminary data.</text>
</comment>
<proteinExistence type="predicted"/>
<name>A0ABR5HU48_STRLW</name>
<dbReference type="EMBL" id="LFEH01000094">
    <property type="protein sequence ID" value="KMS74533.1"/>
    <property type="molecule type" value="Genomic_DNA"/>
</dbReference>
<keyword evidence="2" id="KW-1185">Reference proteome</keyword>
<accession>A0ABR5HU48</accession>
<dbReference type="Proteomes" id="UP000037274">
    <property type="component" value="Unassembled WGS sequence"/>
</dbReference>
<evidence type="ECO:0008006" key="3">
    <source>
        <dbReference type="Google" id="ProtNLM"/>
    </source>
</evidence>
<gene>
    <name evidence="1" type="ORF">ACH49_22450</name>
</gene>
<evidence type="ECO:0000313" key="1">
    <source>
        <dbReference type="EMBL" id="KMS74533.1"/>
    </source>
</evidence>
<reference evidence="1 2" key="1">
    <citation type="submission" date="2015-06" db="EMBL/GenBank/DDBJ databases">
        <title>Draft genome sequence of Streptomyces leeuwenhoekii C58, which produces the novel lasso peptide, chaxapeptin.</title>
        <authorList>
            <person name="Yi Y."/>
            <person name="Hai D."/>
            <person name="Jaspars M."/>
            <person name="Sheng H."/>
            <person name="Rateb M.E."/>
            <person name="Bull A."/>
            <person name="Goodfellow M."/>
            <person name="Asenjo J.A."/>
            <person name="Ebel R."/>
        </authorList>
    </citation>
    <scope>NUCLEOTIDE SEQUENCE [LARGE SCALE GENOMIC DNA]</scope>
    <source>
        <strain evidence="1 2">C58</strain>
    </source>
</reference>